<keyword evidence="3" id="KW-1003">Cell membrane</keyword>
<evidence type="ECO:0000256" key="7">
    <source>
        <dbReference type="ARBA" id="ARBA00023054"/>
    </source>
</evidence>
<organism evidence="10 11">
    <name type="scientific">Parasponia andersonii</name>
    <name type="common">Sponia andersonii</name>
    <dbReference type="NCBI Taxonomy" id="3476"/>
    <lineage>
        <taxon>Eukaryota</taxon>
        <taxon>Viridiplantae</taxon>
        <taxon>Streptophyta</taxon>
        <taxon>Embryophyta</taxon>
        <taxon>Tracheophyta</taxon>
        <taxon>Spermatophyta</taxon>
        <taxon>Magnoliopsida</taxon>
        <taxon>eudicotyledons</taxon>
        <taxon>Gunneridae</taxon>
        <taxon>Pentapetalae</taxon>
        <taxon>rosids</taxon>
        <taxon>fabids</taxon>
        <taxon>Rosales</taxon>
        <taxon>Cannabaceae</taxon>
        <taxon>Parasponia</taxon>
    </lineage>
</organism>
<dbReference type="GO" id="GO:0005789">
    <property type="term" value="C:endoplasmic reticulum membrane"/>
    <property type="evidence" value="ECO:0007669"/>
    <property type="project" value="UniProtKB-SubCell"/>
</dbReference>
<keyword evidence="7" id="KW-0175">Coiled coil</keyword>
<reference evidence="11" key="1">
    <citation type="submission" date="2016-06" db="EMBL/GenBank/DDBJ databases">
        <title>Parallel loss of symbiosis genes in relatives of nitrogen-fixing non-legume Parasponia.</title>
        <authorList>
            <person name="Van Velzen R."/>
            <person name="Holmer R."/>
            <person name="Bu F."/>
            <person name="Rutten L."/>
            <person name="Van Zeijl A."/>
            <person name="Liu W."/>
            <person name="Santuari L."/>
            <person name="Cao Q."/>
            <person name="Sharma T."/>
            <person name="Shen D."/>
            <person name="Roswanjaya Y."/>
            <person name="Wardhani T."/>
            <person name="Kalhor M.S."/>
            <person name="Jansen J."/>
            <person name="Van den Hoogen J."/>
            <person name="Gungor B."/>
            <person name="Hartog M."/>
            <person name="Hontelez J."/>
            <person name="Verver J."/>
            <person name="Yang W.-C."/>
            <person name="Schijlen E."/>
            <person name="Repin R."/>
            <person name="Schilthuizen M."/>
            <person name="Schranz E."/>
            <person name="Heidstra R."/>
            <person name="Miyata K."/>
            <person name="Fedorova E."/>
            <person name="Kohlen W."/>
            <person name="Bisseling T."/>
            <person name="Smit S."/>
            <person name="Geurts R."/>
        </authorList>
    </citation>
    <scope>NUCLEOTIDE SEQUENCE [LARGE SCALE GENOMIC DNA]</scope>
    <source>
        <strain evidence="11">cv. WU1-14</strain>
    </source>
</reference>
<evidence type="ECO:0000256" key="9">
    <source>
        <dbReference type="ARBA" id="ARBA00038080"/>
    </source>
</evidence>
<dbReference type="PANTHER" id="PTHR32219:SF16">
    <property type="entry name" value="CORE-2_I-BRANCHING BETA-1,6-N-ACETYLGLUCOSAMINYLTRANSFERASE FAMILY PROTEIN"/>
    <property type="match status" value="1"/>
</dbReference>
<dbReference type="InterPro" id="IPR055282">
    <property type="entry name" value="PPI1-4"/>
</dbReference>
<evidence type="ECO:0000313" key="10">
    <source>
        <dbReference type="EMBL" id="PON49688.1"/>
    </source>
</evidence>
<keyword evidence="8" id="KW-0472">Membrane</keyword>
<dbReference type="Proteomes" id="UP000237105">
    <property type="component" value="Unassembled WGS sequence"/>
</dbReference>
<proteinExistence type="inferred from homology"/>
<evidence type="ECO:0000256" key="5">
    <source>
        <dbReference type="ARBA" id="ARBA00022824"/>
    </source>
</evidence>
<name>A0A2P5BLM1_PARAD</name>
<evidence type="ECO:0000256" key="3">
    <source>
        <dbReference type="ARBA" id="ARBA00022475"/>
    </source>
</evidence>
<dbReference type="AlphaFoldDB" id="A0A2P5BLM1"/>
<evidence type="ECO:0000256" key="2">
    <source>
        <dbReference type="ARBA" id="ARBA00004389"/>
    </source>
</evidence>
<keyword evidence="4" id="KW-0812">Transmembrane</keyword>
<accession>A0A2P5BLM1</accession>
<evidence type="ECO:0000256" key="1">
    <source>
        <dbReference type="ARBA" id="ARBA00004162"/>
    </source>
</evidence>
<comment type="subcellular location">
    <subcellularLocation>
        <location evidence="1">Cell membrane</location>
        <topology evidence="1">Single-pass membrane protein</topology>
    </subcellularLocation>
    <subcellularLocation>
        <location evidence="2">Endoplasmic reticulum membrane</location>
        <topology evidence="2">Single-pass membrane protein</topology>
    </subcellularLocation>
</comment>
<comment type="caution">
    <text evidence="10">The sequence shown here is derived from an EMBL/GenBank/DDBJ whole genome shotgun (WGS) entry which is preliminary data.</text>
</comment>
<comment type="similarity">
    <text evidence="9">Belongs to the plant Proton pump-interactor protein family.</text>
</comment>
<dbReference type="PANTHER" id="PTHR32219">
    <property type="entry name" value="RNA-BINDING PROTEIN YLMH-RELATED"/>
    <property type="match status" value="1"/>
</dbReference>
<keyword evidence="11" id="KW-1185">Reference proteome</keyword>
<evidence type="ECO:0000256" key="4">
    <source>
        <dbReference type="ARBA" id="ARBA00022692"/>
    </source>
</evidence>
<dbReference type="EMBL" id="JXTB01000256">
    <property type="protein sequence ID" value="PON49688.1"/>
    <property type="molecule type" value="Genomic_DNA"/>
</dbReference>
<keyword evidence="6" id="KW-1133">Transmembrane helix</keyword>
<evidence type="ECO:0000313" key="11">
    <source>
        <dbReference type="Proteomes" id="UP000237105"/>
    </source>
</evidence>
<evidence type="ECO:0000256" key="6">
    <source>
        <dbReference type="ARBA" id="ARBA00022989"/>
    </source>
</evidence>
<dbReference type="GO" id="GO:0005886">
    <property type="term" value="C:plasma membrane"/>
    <property type="evidence" value="ECO:0007669"/>
    <property type="project" value="UniProtKB-SubCell"/>
</dbReference>
<sequence length="115" mass="13615">MGFKASSELEKGKSISLQIALNNLNFACQGTSATDKMHLISDELIGLRKKQLAVRAEIKRIERELEPMKKEINCLWKQWDEIHHRRNEIYFSIFKLKGYSDYQVFYFKWRLMKGG</sequence>
<protein>
    <submittedName>
        <fullName evidence="10">Uncharacterized protein</fullName>
    </submittedName>
</protein>
<keyword evidence="5" id="KW-0256">Endoplasmic reticulum</keyword>
<gene>
    <name evidence="10" type="ORF">PanWU01x14_228520</name>
</gene>
<evidence type="ECO:0000256" key="8">
    <source>
        <dbReference type="ARBA" id="ARBA00023136"/>
    </source>
</evidence>